<dbReference type="InterPro" id="IPR021127">
    <property type="entry name" value="CRISPR_associated_Cas2"/>
</dbReference>
<evidence type="ECO:0000256" key="2">
    <source>
        <dbReference type="ARBA" id="ARBA00009959"/>
    </source>
</evidence>
<dbReference type="GO" id="GO:0016787">
    <property type="term" value="F:hydrolase activity"/>
    <property type="evidence" value="ECO:0007669"/>
    <property type="project" value="UniProtKB-KW"/>
</dbReference>
<sequence length="84" mass="10428">MKVIAVYDMDAKRGREVRKICSRYLNPVQRSVFEGELTERQYKELRDALRKYIREEDQLVFYIVRNPKWLRRDYLGIPVIDFWW</sequence>
<accession>A0A0V8GEI6</accession>
<evidence type="ECO:0000256" key="8">
    <source>
        <dbReference type="ARBA" id="ARBA00023118"/>
    </source>
</evidence>
<dbReference type="Gene3D" id="3.30.70.240">
    <property type="match status" value="1"/>
</dbReference>
<comment type="function">
    <text evidence="9">CRISPR (clustered regularly interspaced short palindromic repeat), is an adaptive immune system that provides protection against mobile genetic elements (viruses, transposable elements and conjugative plasmids). CRISPR clusters contain sequences complementary to antecedent mobile elements and target invading nucleic acids. CRISPR clusters are transcribed and processed into CRISPR RNA (crRNA). Functions as a ssRNA-specific endoribonuclease. Involved in the integration of spacer DNA into the CRISPR cassette.</text>
</comment>
<evidence type="ECO:0000313" key="10">
    <source>
        <dbReference type="EMBL" id="KSU48697.1"/>
    </source>
</evidence>
<dbReference type="Proteomes" id="UP000053797">
    <property type="component" value="Unassembled WGS sequence"/>
</dbReference>
<evidence type="ECO:0000256" key="7">
    <source>
        <dbReference type="ARBA" id="ARBA00022842"/>
    </source>
</evidence>
<evidence type="ECO:0000256" key="9">
    <source>
        <dbReference type="HAMAP-Rule" id="MF_01471"/>
    </source>
</evidence>
<evidence type="ECO:0000313" key="11">
    <source>
        <dbReference type="Proteomes" id="UP000053797"/>
    </source>
</evidence>
<evidence type="ECO:0000256" key="6">
    <source>
        <dbReference type="ARBA" id="ARBA00022801"/>
    </source>
</evidence>
<keyword evidence="7 9" id="KW-0460">Magnesium</keyword>
<dbReference type="InterPro" id="IPR019199">
    <property type="entry name" value="Virulence_VapD/CRISPR_Cas2"/>
</dbReference>
<comment type="caution">
    <text evidence="10">The sequence shown here is derived from an EMBL/GenBank/DDBJ whole genome shotgun (WGS) entry which is preliminary data.</text>
</comment>
<dbReference type="SUPFAM" id="SSF143430">
    <property type="entry name" value="TTP0101/SSO1404-like"/>
    <property type="match status" value="1"/>
</dbReference>
<comment type="similarity">
    <text evidence="2 9">Belongs to the CRISPR-associated endoribonuclease Cas2 protein family.</text>
</comment>
<gene>
    <name evidence="9" type="primary">cas2</name>
    <name evidence="10" type="ORF">AS033_10215</name>
</gene>
<dbReference type="NCBIfam" id="TIGR01573">
    <property type="entry name" value="cas2"/>
    <property type="match status" value="1"/>
</dbReference>
<keyword evidence="3 9" id="KW-0540">Nuclease</keyword>
<dbReference type="Pfam" id="PF09827">
    <property type="entry name" value="CRISPR_Cas2"/>
    <property type="match status" value="1"/>
</dbReference>
<reference evidence="10 11" key="1">
    <citation type="journal article" date="2015" name="Int. J. Syst. Evol. Microbiol.">
        <title>Exiguobacterium enclense sp. nov., isolated from sediment.</title>
        <authorList>
            <person name="Dastager S.G."/>
            <person name="Mawlankar R."/>
            <person name="Sonalkar V.V."/>
            <person name="Thorat M.N."/>
            <person name="Mual P."/>
            <person name="Verma A."/>
            <person name="Krishnamurthi S."/>
            <person name="Tang S.K."/>
            <person name="Li W.J."/>
        </authorList>
    </citation>
    <scope>NUCLEOTIDE SEQUENCE [LARGE SCALE GENOMIC DNA]</scope>
    <source>
        <strain evidence="10 11">NIO-1109</strain>
    </source>
</reference>
<dbReference type="OrthoDB" id="279819at2"/>
<comment type="subunit">
    <text evidence="9">Homodimer, forms a heterotetramer with a Cas1 homodimer.</text>
</comment>
<dbReference type="EC" id="3.1.-.-" evidence="9"/>
<evidence type="ECO:0000256" key="1">
    <source>
        <dbReference type="ARBA" id="ARBA00001946"/>
    </source>
</evidence>
<dbReference type="PANTHER" id="PTHR34405">
    <property type="entry name" value="CRISPR-ASSOCIATED ENDORIBONUCLEASE CAS2"/>
    <property type="match status" value="1"/>
</dbReference>
<keyword evidence="8 9" id="KW-0051">Antiviral defense</keyword>
<dbReference type="GO" id="GO:0004521">
    <property type="term" value="F:RNA endonuclease activity"/>
    <property type="evidence" value="ECO:0007669"/>
    <property type="project" value="InterPro"/>
</dbReference>
<evidence type="ECO:0000256" key="5">
    <source>
        <dbReference type="ARBA" id="ARBA00022759"/>
    </source>
</evidence>
<proteinExistence type="inferred from homology"/>
<dbReference type="EMBL" id="LNQL01000003">
    <property type="protein sequence ID" value="KSU48697.1"/>
    <property type="molecule type" value="Genomic_DNA"/>
</dbReference>
<keyword evidence="5 9" id="KW-0255">Endonuclease</keyword>
<dbReference type="HAMAP" id="MF_01471">
    <property type="entry name" value="Cas2"/>
    <property type="match status" value="1"/>
</dbReference>
<dbReference type="RefSeq" id="WP_058265436.1">
    <property type="nucleotide sequence ID" value="NZ_FMYN01000003.1"/>
</dbReference>
<name>A0A0V8GEI6_9BACL</name>
<dbReference type="PANTHER" id="PTHR34405:SF1">
    <property type="entry name" value="CRISPR-ASSOCIATED ENDORIBONUCLEASE CAS2"/>
    <property type="match status" value="1"/>
</dbReference>
<dbReference type="CDD" id="cd09725">
    <property type="entry name" value="Cas2_I_II_III"/>
    <property type="match status" value="1"/>
</dbReference>
<dbReference type="AlphaFoldDB" id="A0A0V8GEI6"/>
<protein>
    <recommendedName>
        <fullName evidence="9">CRISPR-associated endoribonuclease Cas2</fullName>
        <ecNumber evidence="9">3.1.-.-</ecNumber>
    </recommendedName>
</protein>
<feature type="binding site" evidence="9">
    <location>
        <position position="8"/>
    </location>
    <ligand>
        <name>Mg(2+)</name>
        <dbReference type="ChEBI" id="CHEBI:18420"/>
        <note>catalytic</note>
    </ligand>
</feature>
<keyword evidence="4 9" id="KW-0479">Metal-binding</keyword>
<organism evidence="10 11">
    <name type="scientific">Exiguobacterium indicum</name>
    <dbReference type="NCBI Taxonomy" id="296995"/>
    <lineage>
        <taxon>Bacteria</taxon>
        <taxon>Bacillati</taxon>
        <taxon>Bacillota</taxon>
        <taxon>Bacilli</taxon>
        <taxon>Bacillales</taxon>
        <taxon>Bacillales Family XII. Incertae Sedis</taxon>
        <taxon>Exiguobacterium</taxon>
    </lineage>
</organism>
<comment type="cofactor">
    <cofactor evidence="1 9">
        <name>Mg(2+)</name>
        <dbReference type="ChEBI" id="CHEBI:18420"/>
    </cofactor>
</comment>
<evidence type="ECO:0000256" key="3">
    <source>
        <dbReference type="ARBA" id="ARBA00022722"/>
    </source>
</evidence>
<dbReference type="GO" id="GO:0043571">
    <property type="term" value="P:maintenance of CRISPR repeat elements"/>
    <property type="evidence" value="ECO:0007669"/>
    <property type="project" value="UniProtKB-UniRule"/>
</dbReference>
<keyword evidence="6 9" id="KW-0378">Hydrolase</keyword>
<evidence type="ECO:0000256" key="4">
    <source>
        <dbReference type="ARBA" id="ARBA00022723"/>
    </source>
</evidence>
<dbReference type="GO" id="GO:0046872">
    <property type="term" value="F:metal ion binding"/>
    <property type="evidence" value="ECO:0007669"/>
    <property type="project" value="UniProtKB-UniRule"/>
</dbReference>
<dbReference type="GO" id="GO:0051607">
    <property type="term" value="P:defense response to virus"/>
    <property type="evidence" value="ECO:0007669"/>
    <property type="project" value="UniProtKB-UniRule"/>
</dbReference>